<name>A0A1G1YSX7_9BACT</name>
<evidence type="ECO:0000313" key="4">
    <source>
        <dbReference type="Proteomes" id="UP000178122"/>
    </source>
</evidence>
<comment type="caution">
    <text evidence="3">The sequence shown here is derived from an EMBL/GenBank/DDBJ whole genome shotgun (WGS) entry which is preliminary data.</text>
</comment>
<dbReference type="Pfam" id="PF00293">
    <property type="entry name" value="NUDIX"/>
    <property type="match status" value="1"/>
</dbReference>
<reference evidence="3 4" key="1">
    <citation type="journal article" date="2016" name="Nat. Commun.">
        <title>Thousands of microbial genomes shed light on interconnected biogeochemical processes in an aquifer system.</title>
        <authorList>
            <person name="Anantharaman K."/>
            <person name="Brown C.T."/>
            <person name="Hug L.A."/>
            <person name="Sharon I."/>
            <person name="Castelle C.J."/>
            <person name="Probst A.J."/>
            <person name="Thomas B.C."/>
            <person name="Singh A."/>
            <person name="Wilkins M.J."/>
            <person name="Karaoz U."/>
            <person name="Brodie E.L."/>
            <person name="Williams K.H."/>
            <person name="Hubbard S.S."/>
            <person name="Banfield J.F."/>
        </authorList>
    </citation>
    <scope>NUCLEOTIDE SEQUENCE [LARGE SCALE GENOMIC DNA]</scope>
</reference>
<dbReference type="SUPFAM" id="SSF55811">
    <property type="entry name" value="Nudix"/>
    <property type="match status" value="1"/>
</dbReference>
<dbReference type="PANTHER" id="PTHR10885">
    <property type="entry name" value="ISOPENTENYL-DIPHOSPHATE DELTA-ISOMERASE"/>
    <property type="match status" value="1"/>
</dbReference>
<evidence type="ECO:0000259" key="2">
    <source>
        <dbReference type="PROSITE" id="PS51462"/>
    </source>
</evidence>
<keyword evidence="1" id="KW-0378">Hydrolase</keyword>
<dbReference type="PROSITE" id="PS51462">
    <property type="entry name" value="NUDIX"/>
    <property type="match status" value="1"/>
</dbReference>
<dbReference type="InterPro" id="IPR020084">
    <property type="entry name" value="NUDIX_hydrolase_CS"/>
</dbReference>
<sequence length="171" mass="19905">MTPELLPHIDEHDNLIAIHPKETIKQQNLRHRVSLIIPKTTDNKFILALRAKDKFPHPNVWVCAVGGKVQSHETYEQAALREMQEEANIQSKLKLIIPLSPFESEKEKYIAQIFTTTAEIPLHLLRPDPSEIQYFQSFSLSEAKTLITHHPEQFAPSFRIHFQRFIETYKS</sequence>
<dbReference type="PANTHER" id="PTHR10885:SF0">
    <property type="entry name" value="ISOPENTENYL-DIPHOSPHATE DELTA-ISOMERASE"/>
    <property type="match status" value="1"/>
</dbReference>
<dbReference type="InterPro" id="IPR015797">
    <property type="entry name" value="NUDIX_hydrolase-like_dom_sf"/>
</dbReference>
<dbReference type="GO" id="GO:0016787">
    <property type="term" value="F:hydrolase activity"/>
    <property type="evidence" value="ECO:0007669"/>
    <property type="project" value="UniProtKB-KW"/>
</dbReference>
<proteinExistence type="predicted"/>
<dbReference type="EMBL" id="MHIN01000015">
    <property type="protein sequence ID" value="OGY55463.1"/>
    <property type="molecule type" value="Genomic_DNA"/>
</dbReference>
<dbReference type="Gene3D" id="3.90.79.10">
    <property type="entry name" value="Nucleoside Triphosphate Pyrophosphohydrolase"/>
    <property type="match status" value="1"/>
</dbReference>
<dbReference type="PROSITE" id="PS00893">
    <property type="entry name" value="NUDIX_BOX"/>
    <property type="match status" value="1"/>
</dbReference>
<dbReference type="InterPro" id="IPR000086">
    <property type="entry name" value="NUDIX_hydrolase_dom"/>
</dbReference>
<evidence type="ECO:0000256" key="1">
    <source>
        <dbReference type="ARBA" id="ARBA00022801"/>
    </source>
</evidence>
<dbReference type="AlphaFoldDB" id="A0A1G1YSX7"/>
<feature type="domain" description="Nudix hydrolase" evidence="2">
    <location>
        <begin position="29"/>
        <end position="160"/>
    </location>
</feature>
<evidence type="ECO:0000313" key="3">
    <source>
        <dbReference type="EMBL" id="OGY55463.1"/>
    </source>
</evidence>
<gene>
    <name evidence="3" type="ORF">A2912_01525</name>
</gene>
<dbReference type="Proteomes" id="UP000178122">
    <property type="component" value="Unassembled WGS sequence"/>
</dbReference>
<organism evidence="3 4">
    <name type="scientific">Candidatus Buchananbacteria bacterium RIFCSPLOWO2_01_FULL_40_23b</name>
    <dbReference type="NCBI Taxonomy" id="1797544"/>
    <lineage>
        <taxon>Bacteria</taxon>
        <taxon>Candidatus Buchananiibacteriota</taxon>
    </lineage>
</organism>
<accession>A0A1G1YSX7</accession>
<protein>
    <recommendedName>
        <fullName evidence="2">Nudix hydrolase domain-containing protein</fullName>
    </recommendedName>
</protein>